<dbReference type="AlphaFoldDB" id="A0A0E9QFM3"/>
<evidence type="ECO:0000313" key="1">
    <source>
        <dbReference type="EMBL" id="JAH15277.1"/>
    </source>
</evidence>
<name>A0A0E9QFM3_ANGAN</name>
<organism evidence="1">
    <name type="scientific">Anguilla anguilla</name>
    <name type="common">European freshwater eel</name>
    <name type="synonym">Muraena anguilla</name>
    <dbReference type="NCBI Taxonomy" id="7936"/>
    <lineage>
        <taxon>Eukaryota</taxon>
        <taxon>Metazoa</taxon>
        <taxon>Chordata</taxon>
        <taxon>Craniata</taxon>
        <taxon>Vertebrata</taxon>
        <taxon>Euteleostomi</taxon>
        <taxon>Actinopterygii</taxon>
        <taxon>Neopterygii</taxon>
        <taxon>Teleostei</taxon>
        <taxon>Anguilliformes</taxon>
        <taxon>Anguillidae</taxon>
        <taxon>Anguilla</taxon>
    </lineage>
</organism>
<sequence length="24" mass="2835">MMIAMIWKTPGREKDINFLLCLNP</sequence>
<reference evidence="1" key="2">
    <citation type="journal article" date="2015" name="Fish Shellfish Immunol.">
        <title>Early steps in the European eel (Anguilla anguilla)-Vibrio vulnificus interaction in the gills: Role of the RtxA13 toxin.</title>
        <authorList>
            <person name="Callol A."/>
            <person name="Pajuelo D."/>
            <person name="Ebbesson L."/>
            <person name="Teles M."/>
            <person name="MacKenzie S."/>
            <person name="Amaro C."/>
        </authorList>
    </citation>
    <scope>NUCLEOTIDE SEQUENCE</scope>
</reference>
<dbReference type="EMBL" id="GBXM01093300">
    <property type="protein sequence ID" value="JAH15277.1"/>
    <property type="molecule type" value="Transcribed_RNA"/>
</dbReference>
<protein>
    <submittedName>
        <fullName evidence="1">Uncharacterized protein</fullName>
    </submittedName>
</protein>
<reference evidence="1" key="1">
    <citation type="submission" date="2014-11" db="EMBL/GenBank/DDBJ databases">
        <authorList>
            <person name="Amaro Gonzalez C."/>
        </authorList>
    </citation>
    <scope>NUCLEOTIDE SEQUENCE</scope>
</reference>
<proteinExistence type="predicted"/>
<accession>A0A0E9QFM3</accession>